<accession>A0ABU2NW61</accession>
<gene>
    <name evidence="2" type="ORF">RM572_13870</name>
</gene>
<evidence type="ECO:0000313" key="2">
    <source>
        <dbReference type="EMBL" id="MDT0379848.1"/>
    </source>
</evidence>
<proteinExistence type="predicted"/>
<protein>
    <submittedName>
        <fullName evidence="2">Uncharacterized protein</fullName>
    </submittedName>
</protein>
<dbReference type="Proteomes" id="UP001183414">
    <property type="component" value="Unassembled WGS sequence"/>
</dbReference>
<comment type="caution">
    <text evidence="2">The sequence shown here is derived from an EMBL/GenBank/DDBJ whole genome shotgun (WGS) entry which is preliminary data.</text>
</comment>
<reference evidence="3" key="1">
    <citation type="submission" date="2023-07" db="EMBL/GenBank/DDBJ databases">
        <title>30 novel species of actinomycetes from the DSMZ collection.</title>
        <authorList>
            <person name="Nouioui I."/>
        </authorList>
    </citation>
    <scope>NUCLEOTIDE SEQUENCE [LARGE SCALE GENOMIC DNA]</scope>
    <source>
        <strain evidence="3">DSM 42041</strain>
    </source>
</reference>
<evidence type="ECO:0000313" key="3">
    <source>
        <dbReference type="Proteomes" id="UP001183414"/>
    </source>
</evidence>
<name>A0ABU2NW61_9ACTN</name>
<organism evidence="2 3">
    <name type="scientific">Streptomyces hazeniae</name>
    <dbReference type="NCBI Taxonomy" id="3075538"/>
    <lineage>
        <taxon>Bacteria</taxon>
        <taxon>Bacillati</taxon>
        <taxon>Actinomycetota</taxon>
        <taxon>Actinomycetes</taxon>
        <taxon>Kitasatosporales</taxon>
        <taxon>Streptomycetaceae</taxon>
        <taxon>Streptomyces</taxon>
    </lineage>
</organism>
<keyword evidence="3" id="KW-1185">Reference proteome</keyword>
<feature type="compositionally biased region" description="Acidic residues" evidence="1">
    <location>
        <begin position="95"/>
        <end position="106"/>
    </location>
</feature>
<dbReference type="EMBL" id="JAVREQ010000011">
    <property type="protein sequence ID" value="MDT0379848.1"/>
    <property type="molecule type" value="Genomic_DNA"/>
</dbReference>
<evidence type="ECO:0000256" key="1">
    <source>
        <dbReference type="SAM" id="MobiDB-lite"/>
    </source>
</evidence>
<dbReference type="RefSeq" id="WP_311673639.1">
    <property type="nucleotide sequence ID" value="NZ_JAVREQ010000011.1"/>
</dbReference>
<sequence length="506" mass="53674">MSGDDRPTMPPVRLPSEAELARDALAAPLFARAVSLARWADEKPVPVGAGGELLADGLAEAATRLGLIADPEGTAATAEAWNLAVDTGLLEVDEDEDAEPTLESDEAVGTASGGGELARLTGSVAPAEVLELWQGGMETVLADAATPSLEDLLGDLEGVVGDDGEIDPDAVDLDALEWDPEEETDFLDSALGNLYLFTLQDPAVASGAMVPLPVLAASMIVPDDMDEPTDEVLEEVSVAMMRLDEQFRILEPTGMLAYRPVDEALTQEADDALPDDEPAPDEEEDVSRYGMVRLTPLGLHGMRQRMLDAGIDAPLVGDLAEEDATTLLGALVSYPETGAREEVEGWFAARDSADRAARDLLAAARGRDDEAPGRRLVCQQALSLAGDAAEPALRDVLDDAELGGLARVWLVEHGAEDVPPPDERMVFWLAVDTLAAQLATAGEPDELRELIRGLVDQHAGFFDKAWKVDHPAAADVLEAMGRLHPDRGTAKEARKAAFKARSAHPG</sequence>
<feature type="region of interest" description="Disordered" evidence="1">
    <location>
        <begin position="95"/>
        <end position="115"/>
    </location>
</feature>